<name>A0A2M9ARD5_9ACTN</name>
<dbReference type="PANTHER" id="PTHR38600:SF2">
    <property type="entry name" value="SLL0088 PROTEIN"/>
    <property type="match status" value="1"/>
</dbReference>
<dbReference type="Proteomes" id="UP000230842">
    <property type="component" value="Unassembled WGS sequence"/>
</dbReference>
<evidence type="ECO:0000313" key="3">
    <source>
        <dbReference type="Proteomes" id="UP000230842"/>
    </source>
</evidence>
<feature type="domain" description="HTH arsR-type" evidence="1">
    <location>
        <begin position="1"/>
        <end position="95"/>
    </location>
</feature>
<proteinExistence type="predicted"/>
<dbReference type="SUPFAM" id="SSF46785">
    <property type="entry name" value="Winged helix' DNA-binding domain"/>
    <property type="match status" value="1"/>
</dbReference>
<sequence length="128" mass="14255">MTVIDDDLTLVFTALADPTRRALLERLAEQGEAPVHQLAKPFAISQQAISKHLKVLENARLITRRQAAQTRLCAFDGDRLDHAADWIARHLAIWADRHDQLAAHLAALRATTDDADNRTDSDEGNNAR</sequence>
<protein>
    <submittedName>
        <fullName evidence="2">DNA-binding transcriptional ArsR family regulator</fullName>
    </submittedName>
</protein>
<gene>
    <name evidence="2" type="ORF">CLV56_3961</name>
</gene>
<keyword evidence="3" id="KW-1185">Reference proteome</keyword>
<dbReference type="InterPro" id="IPR001845">
    <property type="entry name" value="HTH_ArsR_DNA-bd_dom"/>
</dbReference>
<dbReference type="SMART" id="SM00418">
    <property type="entry name" value="HTH_ARSR"/>
    <property type="match status" value="1"/>
</dbReference>
<dbReference type="PANTHER" id="PTHR38600">
    <property type="entry name" value="TRANSCRIPTIONAL REGULATORY PROTEIN"/>
    <property type="match status" value="1"/>
</dbReference>
<comment type="caution">
    <text evidence="2">The sequence shown here is derived from an EMBL/GenBank/DDBJ whole genome shotgun (WGS) entry which is preliminary data.</text>
</comment>
<dbReference type="Gene3D" id="1.10.10.10">
    <property type="entry name" value="Winged helix-like DNA-binding domain superfamily/Winged helix DNA-binding domain"/>
    <property type="match status" value="1"/>
</dbReference>
<dbReference type="InterPro" id="IPR036388">
    <property type="entry name" value="WH-like_DNA-bd_sf"/>
</dbReference>
<dbReference type="AlphaFoldDB" id="A0A2M9ARD5"/>
<organism evidence="2 3">
    <name type="scientific">Mumia flava</name>
    <dbReference type="NCBI Taxonomy" id="1348852"/>
    <lineage>
        <taxon>Bacteria</taxon>
        <taxon>Bacillati</taxon>
        <taxon>Actinomycetota</taxon>
        <taxon>Actinomycetes</taxon>
        <taxon>Propionibacteriales</taxon>
        <taxon>Nocardioidaceae</taxon>
        <taxon>Mumia</taxon>
    </lineage>
</organism>
<dbReference type="NCBIfam" id="NF033788">
    <property type="entry name" value="HTH_metalloreg"/>
    <property type="match status" value="1"/>
</dbReference>
<dbReference type="PROSITE" id="PS50987">
    <property type="entry name" value="HTH_ARSR_2"/>
    <property type="match status" value="1"/>
</dbReference>
<dbReference type="EMBL" id="PGEZ01000003">
    <property type="protein sequence ID" value="PJJ48257.1"/>
    <property type="molecule type" value="Genomic_DNA"/>
</dbReference>
<dbReference type="CDD" id="cd00090">
    <property type="entry name" value="HTH_ARSR"/>
    <property type="match status" value="1"/>
</dbReference>
<dbReference type="PRINTS" id="PR00778">
    <property type="entry name" value="HTHARSR"/>
</dbReference>
<dbReference type="InterPro" id="IPR011991">
    <property type="entry name" value="ArsR-like_HTH"/>
</dbReference>
<dbReference type="GO" id="GO:0003700">
    <property type="term" value="F:DNA-binding transcription factor activity"/>
    <property type="evidence" value="ECO:0007669"/>
    <property type="project" value="InterPro"/>
</dbReference>
<reference evidence="2 3" key="1">
    <citation type="submission" date="2017-11" db="EMBL/GenBank/DDBJ databases">
        <title>Genomic Encyclopedia of Archaeal and Bacterial Type Strains, Phase II (KMG-II): From Individual Species to Whole Genera.</title>
        <authorList>
            <person name="Goeker M."/>
        </authorList>
    </citation>
    <scope>NUCLEOTIDE SEQUENCE [LARGE SCALE GENOMIC DNA]</scope>
    <source>
        <strain evidence="2 3">DSM 27763</strain>
    </source>
</reference>
<dbReference type="GO" id="GO:0003677">
    <property type="term" value="F:DNA binding"/>
    <property type="evidence" value="ECO:0007669"/>
    <property type="project" value="UniProtKB-KW"/>
</dbReference>
<dbReference type="Pfam" id="PF12840">
    <property type="entry name" value="HTH_20"/>
    <property type="match status" value="1"/>
</dbReference>
<evidence type="ECO:0000313" key="2">
    <source>
        <dbReference type="EMBL" id="PJJ48257.1"/>
    </source>
</evidence>
<dbReference type="RefSeq" id="WP_245858010.1">
    <property type="nucleotide sequence ID" value="NZ_PGEZ01000003.1"/>
</dbReference>
<evidence type="ECO:0000259" key="1">
    <source>
        <dbReference type="PROSITE" id="PS50987"/>
    </source>
</evidence>
<accession>A0A2M9ARD5</accession>
<dbReference type="InterPro" id="IPR036390">
    <property type="entry name" value="WH_DNA-bd_sf"/>
</dbReference>
<keyword evidence="2" id="KW-0238">DNA-binding</keyword>